<protein>
    <submittedName>
        <fullName evidence="2">Uncharacterized protein</fullName>
    </submittedName>
</protein>
<evidence type="ECO:0000313" key="2">
    <source>
        <dbReference type="EMBL" id="KER27270.1"/>
    </source>
</evidence>
<evidence type="ECO:0000256" key="1">
    <source>
        <dbReference type="SAM" id="MobiDB-lite"/>
    </source>
</evidence>
<keyword evidence="3" id="KW-1185">Reference proteome</keyword>
<dbReference type="RefSeq" id="XP_009169002.1">
    <property type="nucleotide sequence ID" value="XM_009170738.1"/>
</dbReference>
<evidence type="ECO:0000313" key="3">
    <source>
        <dbReference type="Proteomes" id="UP000054324"/>
    </source>
</evidence>
<name>A0A074ZV78_OPIVI</name>
<dbReference type="KEGG" id="ovi:T265_05673"/>
<proteinExistence type="predicted"/>
<reference evidence="2 3" key="1">
    <citation type="submission" date="2013-11" db="EMBL/GenBank/DDBJ databases">
        <title>Opisthorchis viverrini - life in the bile duct.</title>
        <authorList>
            <person name="Young N.D."/>
            <person name="Nagarajan N."/>
            <person name="Lin S.J."/>
            <person name="Korhonen P.K."/>
            <person name="Jex A.R."/>
            <person name="Hall R.S."/>
            <person name="Safavi-Hemami H."/>
            <person name="Kaewkong W."/>
            <person name="Bertrand D."/>
            <person name="Gao S."/>
            <person name="Seet Q."/>
            <person name="Wongkham S."/>
            <person name="Teh B.T."/>
            <person name="Wongkham C."/>
            <person name="Intapan P.M."/>
            <person name="Maleewong W."/>
            <person name="Yang X."/>
            <person name="Hu M."/>
            <person name="Wang Z."/>
            <person name="Hofmann A."/>
            <person name="Sternberg P.W."/>
            <person name="Tan P."/>
            <person name="Wang J."/>
            <person name="Gasser R.B."/>
        </authorList>
    </citation>
    <scope>NUCLEOTIDE SEQUENCE [LARGE SCALE GENOMIC DNA]</scope>
</reference>
<organism evidence="2 3">
    <name type="scientific">Opisthorchis viverrini</name>
    <name type="common">Southeast Asian liver fluke</name>
    <dbReference type="NCBI Taxonomy" id="6198"/>
    <lineage>
        <taxon>Eukaryota</taxon>
        <taxon>Metazoa</taxon>
        <taxon>Spiralia</taxon>
        <taxon>Lophotrochozoa</taxon>
        <taxon>Platyhelminthes</taxon>
        <taxon>Trematoda</taxon>
        <taxon>Digenea</taxon>
        <taxon>Opisthorchiida</taxon>
        <taxon>Opisthorchiata</taxon>
        <taxon>Opisthorchiidae</taxon>
        <taxon>Opisthorchis</taxon>
    </lineage>
</organism>
<feature type="compositionally biased region" description="Basic and acidic residues" evidence="1">
    <location>
        <begin position="101"/>
        <end position="115"/>
    </location>
</feature>
<dbReference type="OrthoDB" id="6139357at2759"/>
<sequence length="129" mass="14674">MELLEGWSLNEEKIYMSGPGEPLEIVENFTYLDSCISSDGHVFDEASARISKARIAFANLRHLWRQNGTSLDLKGRVYQATADRCTVRFGYQRPSSTNRFSNRDRSQQPSEKVDEFVHSIDSSGQLMGH</sequence>
<gene>
    <name evidence="2" type="ORF">T265_05673</name>
</gene>
<dbReference type="EMBL" id="KL596727">
    <property type="protein sequence ID" value="KER27270.1"/>
    <property type="molecule type" value="Genomic_DNA"/>
</dbReference>
<dbReference type="CTD" id="20319855"/>
<feature type="region of interest" description="Disordered" evidence="1">
    <location>
        <begin position="95"/>
        <end position="115"/>
    </location>
</feature>
<dbReference type="AlphaFoldDB" id="A0A074ZV78"/>
<accession>A0A074ZV78</accession>
<dbReference type="Proteomes" id="UP000054324">
    <property type="component" value="Unassembled WGS sequence"/>
</dbReference>
<dbReference type="GeneID" id="20319855"/>